<evidence type="ECO:0000313" key="1">
    <source>
        <dbReference type="EMBL" id="HDR51566.1"/>
    </source>
</evidence>
<comment type="caution">
    <text evidence="1">The sequence shown here is derived from an EMBL/GenBank/DDBJ whole genome shotgun (WGS) entry which is preliminary data.</text>
</comment>
<dbReference type="AlphaFoldDB" id="A0A831LXD7"/>
<gene>
    <name evidence="1" type="ORF">ENN90_08095</name>
</gene>
<name>A0A831LXD7_9BACT</name>
<dbReference type="Proteomes" id="UP000886047">
    <property type="component" value="Unassembled WGS sequence"/>
</dbReference>
<proteinExistence type="predicted"/>
<dbReference type="EMBL" id="DSDK01000446">
    <property type="protein sequence ID" value="HDR51566.1"/>
    <property type="molecule type" value="Genomic_DNA"/>
</dbReference>
<reference evidence="1" key="1">
    <citation type="journal article" date="2020" name="mSystems">
        <title>Genome- and Community-Level Interaction Insights into Carbon Utilization and Element Cycling Functions of Hydrothermarchaeota in Hydrothermal Sediment.</title>
        <authorList>
            <person name="Zhou Z."/>
            <person name="Liu Y."/>
            <person name="Xu W."/>
            <person name="Pan J."/>
            <person name="Luo Z.H."/>
            <person name="Li M."/>
        </authorList>
    </citation>
    <scope>NUCLEOTIDE SEQUENCE [LARGE SCALE GENOMIC DNA]</scope>
    <source>
        <strain evidence="1">SpSt-1217</strain>
    </source>
</reference>
<protein>
    <submittedName>
        <fullName evidence="1">Uncharacterized protein</fullName>
    </submittedName>
</protein>
<sequence length="108" mass="11852">MSFDIHTVIADMGSAVKNTVEDNWDEARSVTIQFLQNRKERIALMAQLRISGELSKEKFKRRLEDEKLILEAELNALAVISKAIAQNAANAAIGVLEKAVKAATGTVL</sequence>
<accession>A0A831LXD7</accession>
<organism evidence="1">
    <name type="scientific">Mariniphaga anaerophila</name>
    <dbReference type="NCBI Taxonomy" id="1484053"/>
    <lineage>
        <taxon>Bacteria</taxon>
        <taxon>Pseudomonadati</taxon>
        <taxon>Bacteroidota</taxon>
        <taxon>Bacteroidia</taxon>
        <taxon>Marinilabiliales</taxon>
        <taxon>Prolixibacteraceae</taxon>
        <taxon>Mariniphaga</taxon>
    </lineage>
</organism>